<evidence type="ECO:0000313" key="1">
    <source>
        <dbReference type="EMBL" id="AJF68525.1"/>
    </source>
</evidence>
<name>A0A0B5I322_9ACTN</name>
<dbReference type="HOGENOM" id="CLU_2095600_0_0_11"/>
<sequence length="116" mass="12480">MDCTADSEAGADKLLIQVTTADRTETWKQLAQTGSATHPDTSVGDLAAALQDAIKSKRHHPKQGIHLVLDATDSISSALPAVTEAFRTEYGPWARTLGYEGIYLAGPMNLITRLDE</sequence>
<gene>
    <name evidence="1" type="ORF">SVTN_33480</name>
</gene>
<protein>
    <submittedName>
        <fullName evidence="1">Uncharacterized protein</fullName>
    </submittedName>
</protein>
<evidence type="ECO:0000313" key="2">
    <source>
        <dbReference type="Proteomes" id="UP000031774"/>
    </source>
</evidence>
<accession>A0A0B5I322</accession>
<dbReference type="AlphaFoldDB" id="A0A0B5I322"/>
<reference evidence="1 2" key="1">
    <citation type="submission" date="2014-12" db="EMBL/GenBank/DDBJ databases">
        <title>Complete genome sequence of Streptomyces vietnamensis strain GIMV4.0001, a genetic manipulable producer of the benzoisochromanequinone antibiotic granaticin.</title>
        <authorList>
            <person name="Deng M.R."/>
            <person name="Guo J."/>
            <person name="Ma L.Y."/>
            <person name="Feng G.D."/>
            <person name="Mo C.Y."/>
            <person name="Zhu H.H."/>
        </authorList>
    </citation>
    <scope>NUCLEOTIDE SEQUENCE [LARGE SCALE GENOMIC DNA]</scope>
    <source>
        <strain evidence="2">GIMV4.0001</strain>
    </source>
</reference>
<dbReference type="KEGG" id="svt:SVTN_33480"/>
<dbReference type="Proteomes" id="UP000031774">
    <property type="component" value="Chromosome"/>
</dbReference>
<dbReference type="EMBL" id="CP010407">
    <property type="protein sequence ID" value="AJF68525.1"/>
    <property type="molecule type" value="Genomic_DNA"/>
</dbReference>
<keyword evidence="2" id="KW-1185">Reference proteome</keyword>
<organism evidence="1 2">
    <name type="scientific">Streptomyces vietnamensis</name>
    <dbReference type="NCBI Taxonomy" id="362257"/>
    <lineage>
        <taxon>Bacteria</taxon>
        <taxon>Bacillati</taxon>
        <taxon>Actinomycetota</taxon>
        <taxon>Actinomycetes</taxon>
        <taxon>Kitasatosporales</taxon>
        <taxon>Streptomycetaceae</taxon>
        <taxon>Streptomyces</taxon>
    </lineage>
</organism>
<proteinExistence type="predicted"/>